<evidence type="ECO:0000259" key="3">
    <source>
        <dbReference type="PROSITE" id="PS50011"/>
    </source>
</evidence>
<dbReference type="PANTHER" id="PTHR24347">
    <property type="entry name" value="SERINE/THREONINE-PROTEIN KINASE"/>
    <property type="match status" value="1"/>
</dbReference>
<proteinExistence type="predicted"/>
<accession>A0AA36IJF1</accession>
<dbReference type="Proteomes" id="UP001178507">
    <property type="component" value="Unassembled WGS sequence"/>
</dbReference>
<dbReference type="InterPro" id="IPR017441">
    <property type="entry name" value="Protein_kinase_ATP_BS"/>
</dbReference>
<feature type="binding site" evidence="1">
    <location>
        <position position="270"/>
    </location>
    <ligand>
        <name>ATP</name>
        <dbReference type="ChEBI" id="CHEBI:30616"/>
    </ligand>
</feature>
<evidence type="ECO:0000313" key="4">
    <source>
        <dbReference type="EMBL" id="CAJ1388671.1"/>
    </source>
</evidence>
<protein>
    <recommendedName>
        <fullName evidence="3">Protein kinase domain-containing protein</fullName>
    </recommendedName>
</protein>
<sequence length="573" mass="62932">VFEMNITRSGSSAYWDSEAWNPDERVYVGASDGQTHHLHAVSSDDAAPGDGYRTEPTTKALDLSVTLQANPGERGQGGDYWDAFETAAPARLDLHQLDDSLRAKQGLAGGNFLSDSASRDGSSYWDEYRSSGAGRQSAPSEKKVPEKQEKDLKRVNSGAYWDAEQWDPDQRVYVGAEAGMQNHLQAVDPTKDEVTVWRAWAGGLSSQTLGHDGDTGPLIDLRESSADAKVKLEDLYEVLEESVGCGSFGVVRRCRHKGSGRTCVIKSVRKDAAGERYRALLVDRHLGEKLLWMSKEAQHPNIATYLDMLEGPQHFFVVMEELAGAELMEQVEECFPVTEAYLQRVMKQILSALSHLHNKVCLVHRDVKLSNFRFRNAEDSANLALLDFGFATSTSEPWDGAVCGTLMFMAPEVLGSTAATPHLAAMDVWAAGVILYVLLTGDSPAQEDEVRVLGRGGPPAEAVLEKALSASQLRSASAESLNLLKQLLVLDPSQRITAEEALRHDWFHVDGSVRKVDVPAIKYQRQRSASRGSEVSTPTSAKREKTPKKLDLPQPAFTPLERIVSEGVEEIKD</sequence>
<evidence type="ECO:0000313" key="5">
    <source>
        <dbReference type="Proteomes" id="UP001178507"/>
    </source>
</evidence>
<dbReference type="EMBL" id="CAUJNA010001734">
    <property type="protein sequence ID" value="CAJ1388671.1"/>
    <property type="molecule type" value="Genomic_DNA"/>
</dbReference>
<feature type="region of interest" description="Disordered" evidence="2">
    <location>
        <begin position="108"/>
        <end position="153"/>
    </location>
</feature>
<feature type="compositionally biased region" description="Polar residues" evidence="2">
    <location>
        <begin position="526"/>
        <end position="540"/>
    </location>
</feature>
<organism evidence="4 5">
    <name type="scientific">Effrenium voratum</name>
    <dbReference type="NCBI Taxonomy" id="2562239"/>
    <lineage>
        <taxon>Eukaryota</taxon>
        <taxon>Sar</taxon>
        <taxon>Alveolata</taxon>
        <taxon>Dinophyceae</taxon>
        <taxon>Suessiales</taxon>
        <taxon>Symbiodiniaceae</taxon>
        <taxon>Effrenium</taxon>
    </lineage>
</organism>
<dbReference type="InterPro" id="IPR011009">
    <property type="entry name" value="Kinase-like_dom_sf"/>
</dbReference>
<dbReference type="Gene3D" id="3.30.200.20">
    <property type="entry name" value="Phosphorylase Kinase, domain 1"/>
    <property type="match status" value="1"/>
</dbReference>
<reference evidence="4" key="1">
    <citation type="submission" date="2023-08" db="EMBL/GenBank/DDBJ databases">
        <authorList>
            <person name="Chen Y."/>
            <person name="Shah S."/>
            <person name="Dougan E. K."/>
            <person name="Thang M."/>
            <person name="Chan C."/>
        </authorList>
    </citation>
    <scope>NUCLEOTIDE SEQUENCE</scope>
</reference>
<feature type="region of interest" description="Disordered" evidence="2">
    <location>
        <begin position="525"/>
        <end position="556"/>
    </location>
</feature>
<comment type="caution">
    <text evidence="4">The sequence shown here is derived from an EMBL/GenBank/DDBJ whole genome shotgun (WGS) entry which is preliminary data.</text>
</comment>
<dbReference type="AlphaFoldDB" id="A0AA36IJF1"/>
<feature type="domain" description="Protein kinase" evidence="3">
    <location>
        <begin position="237"/>
        <end position="507"/>
    </location>
</feature>
<keyword evidence="1" id="KW-0547">Nucleotide-binding</keyword>
<keyword evidence="1" id="KW-0067">ATP-binding</keyword>
<dbReference type="GO" id="GO:0005524">
    <property type="term" value="F:ATP binding"/>
    <property type="evidence" value="ECO:0007669"/>
    <property type="project" value="UniProtKB-UniRule"/>
</dbReference>
<feature type="compositionally biased region" description="Basic and acidic residues" evidence="2">
    <location>
        <begin position="541"/>
        <end position="551"/>
    </location>
</feature>
<feature type="non-terminal residue" evidence="4">
    <location>
        <position position="573"/>
    </location>
</feature>
<dbReference type="Pfam" id="PF00069">
    <property type="entry name" value="Pkinase"/>
    <property type="match status" value="1"/>
</dbReference>
<dbReference type="GO" id="GO:0004672">
    <property type="term" value="F:protein kinase activity"/>
    <property type="evidence" value="ECO:0007669"/>
    <property type="project" value="InterPro"/>
</dbReference>
<evidence type="ECO:0000256" key="1">
    <source>
        <dbReference type="PROSITE-ProRule" id="PRU10141"/>
    </source>
</evidence>
<feature type="compositionally biased region" description="Basic and acidic residues" evidence="2">
    <location>
        <begin position="140"/>
        <end position="153"/>
    </location>
</feature>
<dbReference type="SUPFAM" id="SSF56112">
    <property type="entry name" value="Protein kinase-like (PK-like)"/>
    <property type="match status" value="1"/>
</dbReference>
<dbReference type="PROSITE" id="PS50011">
    <property type="entry name" value="PROTEIN_KINASE_DOM"/>
    <property type="match status" value="1"/>
</dbReference>
<keyword evidence="5" id="KW-1185">Reference proteome</keyword>
<evidence type="ECO:0000256" key="2">
    <source>
        <dbReference type="SAM" id="MobiDB-lite"/>
    </source>
</evidence>
<gene>
    <name evidence="4" type="ORF">EVOR1521_LOCUS14484</name>
</gene>
<dbReference type="PROSITE" id="PS00107">
    <property type="entry name" value="PROTEIN_KINASE_ATP"/>
    <property type="match status" value="1"/>
</dbReference>
<dbReference type="InterPro" id="IPR000719">
    <property type="entry name" value="Prot_kinase_dom"/>
</dbReference>
<name>A0AA36IJF1_9DINO</name>
<dbReference type="Gene3D" id="1.10.510.10">
    <property type="entry name" value="Transferase(Phosphotransferase) domain 1"/>
    <property type="match status" value="1"/>
</dbReference>
<dbReference type="SMART" id="SM00220">
    <property type="entry name" value="S_TKc"/>
    <property type="match status" value="1"/>
</dbReference>